<dbReference type="Proteomes" id="UP000092462">
    <property type="component" value="Unassembled WGS sequence"/>
</dbReference>
<dbReference type="Pfam" id="PF00232">
    <property type="entry name" value="Glyco_hydro_1"/>
    <property type="match status" value="1"/>
</dbReference>
<evidence type="ECO:0000313" key="9">
    <source>
        <dbReference type="Proteomes" id="UP000092462"/>
    </source>
</evidence>
<dbReference type="PRINTS" id="PR00131">
    <property type="entry name" value="GLHYDRLASE1"/>
</dbReference>
<evidence type="ECO:0000256" key="3">
    <source>
        <dbReference type="ARBA" id="ARBA00022729"/>
    </source>
</evidence>
<evidence type="ECO:0000256" key="5">
    <source>
        <dbReference type="ARBA" id="ARBA00023180"/>
    </source>
</evidence>
<dbReference type="GO" id="GO:0008422">
    <property type="term" value="F:beta-glucosidase activity"/>
    <property type="evidence" value="ECO:0007669"/>
    <property type="project" value="TreeGrafter"/>
</dbReference>
<protein>
    <submittedName>
        <fullName evidence="8">Uncharacterized protein</fullName>
    </submittedName>
</protein>
<keyword evidence="4" id="KW-0378">Hydrolase</keyword>
<dbReference type="SUPFAM" id="SSF51445">
    <property type="entry name" value="(Trans)glycosidases"/>
    <property type="match status" value="1"/>
</dbReference>
<dbReference type="FunFam" id="3.20.20.80:FF:000013">
    <property type="entry name" value="lactase-phlorizin hydrolase"/>
    <property type="match status" value="1"/>
</dbReference>
<keyword evidence="3" id="KW-0732">Signal</keyword>
<comment type="subunit">
    <text evidence="2">Homodimer.</text>
</comment>
<dbReference type="PANTHER" id="PTHR10353:SF36">
    <property type="entry name" value="LP05116P"/>
    <property type="match status" value="1"/>
</dbReference>
<dbReference type="InterPro" id="IPR001360">
    <property type="entry name" value="Glyco_hydro_1"/>
</dbReference>
<dbReference type="AlphaFoldDB" id="A0A1B0CYE3"/>
<dbReference type="PANTHER" id="PTHR10353">
    <property type="entry name" value="GLYCOSYL HYDROLASE"/>
    <property type="match status" value="1"/>
</dbReference>
<comment type="similarity">
    <text evidence="1 7">Belongs to the glycosyl hydrolase 1 family.</text>
</comment>
<dbReference type="EMBL" id="AJVK01000086">
    <property type="status" value="NOT_ANNOTATED_CDS"/>
    <property type="molecule type" value="Genomic_DNA"/>
</dbReference>
<keyword evidence="6" id="KW-0326">Glycosidase</keyword>
<sequence>MKRVLGLYSKNSQHGVFPEDFLFGSASAAYQVEGYSKADGKGPSIWDDLVENHLDLVLDHRSADSGPDSYKFYKDDVRVLKEMGMQMYRFSIAWSRIMPDGDLSSLNEAGLQYYSNLIDELLANDIIPIVTMYHWDHPRNIQKLGGPLNPLFVDYFREYARVLFERFGDRVKYWITINEPSIFCTYSYTTEDWGAAINVTGGEYYCAHHLLIAHATVYRMYRNEFYSKQGGKVGLSLHSRGYLPKNPDSSSDREAARIGFLTDLGWTAHAIFSITGGYPSVLEKFVAEKSKREGRAWSRLPQMSLDTVKLLRGSADFLGLNYYTSRLVEMDPNPFNGKAFILNDTRIIQSRAAHWPRAKSEWLYSAPEGFRELLRWIKKEYNNPDVIITENGWSDDGQLDDIERIEYLKRHLKEILGAIQQDGCNVKGHTTWSILDNFEWMQGFTEKFGIVSWDEESPRRERRPKKSASFLRQVIRTRQIPQ</sequence>
<dbReference type="InterPro" id="IPR017853">
    <property type="entry name" value="GH"/>
</dbReference>
<keyword evidence="9" id="KW-1185">Reference proteome</keyword>
<reference evidence="8" key="1">
    <citation type="submission" date="2022-08" db="UniProtKB">
        <authorList>
            <consortium name="EnsemblMetazoa"/>
        </authorList>
    </citation>
    <scope>IDENTIFICATION</scope>
    <source>
        <strain evidence="8">Israel</strain>
    </source>
</reference>
<evidence type="ECO:0000313" key="8">
    <source>
        <dbReference type="EnsemblMetazoa" id="PPAI000017-PA"/>
    </source>
</evidence>
<dbReference type="Gene3D" id="3.20.20.80">
    <property type="entry name" value="Glycosidases"/>
    <property type="match status" value="1"/>
</dbReference>
<keyword evidence="5" id="KW-0325">Glycoprotein</keyword>
<dbReference type="VEuPathDB" id="VectorBase:PPAPM1_000202"/>
<dbReference type="EnsemblMetazoa" id="PPAI000017-RA">
    <property type="protein sequence ID" value="PPAI000017-PA"/>
    <property type="gene ID" value="PPAI000017"/>
</dbReference>
<accession>A0A1B0CYE3</accession>
<evidence type="ECO:0000256" key="4">
    <source>
        <dbReference type="ARBA" id="ARBA00022801"/>
    </source>
</evidence>
<evidence type="ECO:0000256" key="1">
    <source>
        <dbReference type="ARBA" id="ARBA00010838"/>
    </source>
</evidence>
<evidence type="ECO:0000256" key="7">
    <source>
        <dbReference type="RuleBase" id="RU003690"/>
    </source>
</evidence>
<dbReference type="GO" id="GO:0005975">
    <property type="term" value="P:carbohydrate metabolic process"/>
    <property type="evidence" value="ECO:0007669"/>
    <property type="project" value="InterPro"/>
</dbReference>
<evidence type="ECO:0000256" key="2">
    <source>
        <dbReference type="ARBA" id="ARBA00011738"/>
    </source>
</evidence>
<proteinExistence type="inferred from homology"/>
<organism evidence="8 9">
    <name type="scientific">Phlebotomus papatasi</name>
    <name type="common">Sandfly</name>
    <dbReference type="NCBI Taxonomy" id="29031"/>
    <lineage>
        <taxon>Eukaryota</taxon>
        <taxon>Metazoa</taxon>
        <taxon>Ecdysozoa</taxon>
        <taxon>Arthropoda</taxon>
        <taxon>Hexapoda</taxon>
        <taxon>Insecta</taxon>
        <taxon>Pterygota</taxon>
        <taxon>Neoptera</taxon>
        <taxon>Endopterygota</taxon>
        <taxon>Diptera</taxon>
        <taxon>Nematocera</taxon>
        <taxon>Psychodoidea</taxon>
        <taxon>Psychodidae</taxon>
        <taxon>Phlebotomus</taxon>
        <taxon>Phlebotomus</taxon>
    </lineage>
</organism>
<evidence type="ECO:0000256" key="6">
    <source>
        <dbReference type="ARBA" id="ARBA00023295"/>
    </source>
</evidence>
<name>A0A1B0CYE3_PHLPP</name>
<dbReference type="VEuPathDB" id="VectorBase:PPAI000017"/>